<evidence type="ECO:0000313" key="3">
    <source>
        <dbReference type="Proteomes" id="UP000192796"/>
    </source>
</evidence>
<dbReference type="OrthoDB" id="796548at2"/>
<dbReference type="Proteomes" id="UP000192796">
    <property type="component" value="Unassembled WGS sequence"/>
</dbReference>
<dbReference type="SUPFAM" id="SSF47413">
    <property type="entry name" value="lambda repressor-like DNA-binding domains"/>
    <property type="match status" value="1"/>
</dbReference>
<name>A0A1V9FNH4_9BACT</name>
<organism evidence="2 3">
    <name type="scientific">Niastella vici</name>
    <dbReference type="NCBI Taxonomy" id="1703345"/>
    <lineage>
        <taxon>Bacteria</taxon>
        <taxon>Pseudomonadati</taxon>
        <taxon>Bacteroidota</taxon>
        <taxon>Chitinophagia</taxon>
        <taxon>Chitinophagales</taxon>
        <taxon>Chitinophagaceae</taxon>
        <taxon>Niastella</taxon>
    </lineage>
</organism>
<dbReference type="AlphaFoldDB" id="A0A1V9FNH4"/>
<dbReference type="SMART" id="SM00530">
    <property type="entry name" value="HTH_XRE"/>
    <property type="match status" value="1"/>
</dbReference>
<reference evidence="2 3" key="1">
    <citation type="submission" date="2016-03" db="EMBL/GenBank/DDBJ databases">
        <title>Niastella vici sp. nov., isolated from farmland soil.</title>
        <authorList>
            <person name="Chen L."/>
            <person name="Wang D."/>
            <person name="Yang S."/>
            <person name="Wang G."/>
        </authorList>
    </citation>
    <scope>NUCLEOTIDE SEQUENCE [LARGE SCALE GENOMIC DNA]</scope>
    <source>
        <strain evidence="2 3">DJ57</strain>
    </source>
</reference>
<proteinExistence type="predicted"/>
<dbReference type="EMBL" id="LVYD01000072">
    <property type="protein sequence ID" value="OQP59905.1"/>
    <property type="molecule type" value="Genomic_DNA"/>
</dbReference>
<dbReference type="Pfam" id="PF01381">
    <property type="entry name" value="HTH_3"/>
    <property type="match status" value="1"/>
</dbReference>
<dbReference type="InterPro" id="IPR010982">
    <property type="entry name" value="Lambda_DNA-bd_dom_sf"/>
</dbReference>
<dbReference type="CDD" id="cd00093">
    <property type="entry name" value="HTH_XRE"/>
    <property type="match status" value="1"/>
</dbReference>
<comment type="caution">
    <text evidence="2">The sequence shown here is derived from an EMBL/GenBank/DDBJ whole genome shotgun (WGS) entry which is preliminary data.</text>
</comment>
<accession>A0A1V9FNH4</accession>
<sequence length="222" mass="24945">MEIGIRLKEFRKRKKIKMPAVAAATGISKENLYKWEKGTKPSDFTLYTKLVQYLDKMENATGHVYEEPRSNGSTQRIQAAPAALCGIFLAQDDDALSITDNNNAPGSVITVKDKPVLVGWKIEAPFIGVVDCVIPITDDSMEPDYKNGGHIALKKLRFTRIINAGYCYYIVDKNKKGLLRKVRPSSETNSIILTAENKNYPEISRNWDDVLAIFSVEARFLK</sequence>
<dbReference type="GO" id="GO:0003677">
    <property type="term" value="F:DNA binding"/>
    <property type="evidence" value="ECO:0007669"/>
    <property type="project" value="InterPro"/>
</dbReference>
<evidence type="ECO:0000313" key="2">
    <source>
        <dbReference type="EMBL" id="OQP59905.1"/>
    </source>
</evidence>
<dbReference type="Gene3D" id="2.10.109.10">
    <property type="entry name" value="Umud Fragment, subunit A"/>
    <property type="match status" value="1"/>
</dbReference>
<protein>
    <recommendedName>
        <fullName evidence="1">HTH cro/C1-type domain-containing protein</fullName>
    </recommendedName>
</protein>
<gene>
    <name evidence="2" type="ORF">A3860_35940</name>
</gene>
<dbReference type="PROSITE" id="PS50943">
    <property type="entry name" value="HTH_CROC1"/>
    <property type="match status" value="1"/>
</dbReference>
<dbReference type="Gene3D" id="1.10.260.40">
    <property type="entry name" value="lambda repressor-like DNA-binding domains"/>
    <property type="match status" value="1"/>
</dbReference>
<dbReference type="InterPro" id="IPR001387">
    <property type="entry name" value="Cro/C1-type_HTH"/>
</dbReference>
<dbReference type="STRING" id="1703345.A3860_35940"/>
<dbReference type="RefSeq" id="WP_081154042.1">
    <property type="nucleotide sequence ID" value="NZ_LVYD01000072.1"/>
</dbReference>
<evidence type="ECO:0000259" key="1">
    <source>
        <dbReference type="PROSITE" id="PS50943"/>
    </source>
</evidence>
<feature type="domain" description="HTH cro/C1-type" evidence="1">
    <location>
        <begin position="7"/>
        <end position="47"/>
    </location>
</feature>
<keyword evidence="3" id="KW-1185">Reference proteome</keyword>